<feature type="region of interest" description="Disordered" evidence="2">
    <location>
        <begin position="1"/>
        <end position="20"/>
    </location>
</feature>
<gene>
    <name evidence="3" type="ORF">PDE001_LOCUS7738</name>
</gene>
<organism evidence="3 4">
    <name type="scientific">Peronospora destructor</name>
    <dbReference type="NCBI Taxonomy" id="86335"/>
    <lineage>
        <taxon>Eukaryota</taxon>
        <taxon>Sar</taxon>
        <taxon>Stramenopiles</taxon>
        <taxon>Oomycota</taxon>
        <taxon>Peronosporomycetes</taxon>
        <taxon>Peronosporales</taxon>
        <taxon>Peronosporaceae</taxon>
        <taxon>Peronospora</taxon>
    </lineage>
</organism>
<accession>A0AAV0V0Z0</accession>
<sequence>MMTARAANRSPRPLEKETKAVTGEIPIRLTLGATSLSLGAAGEWELDHTTLQQTKERMQVLEKRNATLEAENIALRDKCTRMMEEFNMEKFKCQLLVEMLAVSRLDEERMRVQAEQEKARASSLKTDIVALMEQARIEGLDLRKLSAAESLKGAP</sequence>
<evidence type="ECO:0000313" key="3">
    <source>
        <dbReference type="EMBL" id="CAI5741231.1"/>
    </source>
</evidence>
<feature type="coiled-coil region" evidence="1">
    <location>
        <begin position="51"/>
        <end position="134"/>
    </location>
</feature>
<reference evidence="3" key="1">
    <citation type="submission" date="2022-12" db="EMBL/GenBank/DDBJ databases">
        <authorList>
            <person name="Webb A."/>
        </authorList>
    </citation>
    <scope>NUCLEOTIDE SEQUENCE</scope>
    <source>
        <strain evidence="3">Pd1</strain>
    </source>
</reference>
<comment type="caution">
    <text evidence="3">The sequence shown here is derived from an EMBL/GenBank/DDBJ whole genome shotgun (WGS) entry which is preliminary data.</text>
</comment>
<keyword evidence="4" id="KW-1185">Reference proteome</keyword>
<dbReference type="EMBL" id="CANTFM010001566">
    <property type="protein sequence ID" value="CAI5741231.1"/>
    <property type="molecule type" value="Genomic_DNA"/>
</dbReference>
<protein>
    <submittedName>
        <fullName evidence="3">Uncharacterized protein</fullName>
    </submittedName>
</protein>
<name>A0AAV0V0Z0_9STRA</name>
<evidence type="ECO:0000313" key="4">
    <source>
        <dbReference type="Proteomes" id="UP001162029"/>
    </source>
</evidence>
<dbReference type="Proteomes" id="UP001162029">
    <property type="component" value="Unassembled WGS sequence"/>
</dbReference>
<evidence type="ECO:0000256" key="2">
    <source>
        <dbReference type="SAM" id="MobiDB-lite"/>
    </source>
</evidence>
<proteinExistence type="predicted"/>
<dbReference type="AlphaFoldDB" id="A0AAV0V0Z0"/>
<evidence type="ECO:0000256" key="1">
    <source>
        <dbReference type="SAM" id="Coils"/>
    </source>
</evidence>
<keyword evidence="1" id="KW-0175">Coiled coil</keyword>